<accession>A0A5B7CE80</accession>
<dbReference type="OrthoDB" id="1879366at2759"/>
<name>A0A5B7CE80_PORTR</name>
<comment type="caution">
    <text evidence="2">The sequence shown here is derived from an EMBL/GenBank/DDBJ whole genome shotgun (WGS) entry which is preliminary data.</text>
</comment>
<evidence type="ECO:0000313" key="2">
    <source>
        <dbReference type="EMBL" id="MPC07922.1"/>
    </source>
</evidence>
<keyword evidence="3" id="KW-1185">Reference proteome</keyword>
<dbReference type="InterPro" id="IPR036291">
    <property type="entry name" value="NAD(P)-bd_dom_sf"/>
</dbReference>
<sequence length="77" mass="8185">MQENVTEVIQALTAGNGIGRIVEASGAASLLNASFSWLRKGGQMALIGLPKAPLHVENVTTDVLFKSLTLKTVHGRR</sequence>
<organism evidence="2 3">
    <name type="scientific">Portunus trituberculatus</name>
    <name type="common">Swimming crab</name>
    <name type="synonym">Neptunus trituberculatus</name>
    <dbReference type="NCBI Taxonomy" id="210409"/>
    <lineage>
        <taxon>Eukaryota</taxon>
        <taxon>Metazoa</taxon>
        <taxon>Ecdysozoa</taxon>
        <taxon>Arthropoda</taxon>
        <taxon>Crustacea</taxon>
        <taxon>Multicrustacea</taxon>
        <taxon>Malacostraca</taxon>
        <taxon>Eumalacostraca</taxon>
        <taxon>Eucarida</taxon>
        <taxon>Decapoda</taxon>
        <taxon>Pleocyemata</taxon>
        <taxon>Brachyura</taxon>
        <taxon>Eubrachyura</taxon>
        <taxon>Portunoidea</taxon>
        <taxon>Portunidae</taxon>
        <taxon>Portuninae</taxon>
        <taxon>Portunus</taxon>
    </lineage>
</organism>
<dbReference type="SUPFAM" id="SSF51735">
    <property type="entry name" value="NAD(P)-binding Rossmann-fold domains"/>
    <property type="match status" value="1"/>
</dbReference>
<gene>
    <name evidence="2" type="primary">tdh_0</name>
    <name evidence="2" type="ORF">E2C01_000490</name>
</gene>
<proteinExistence type="predicted"/>
<dbReference type="Gene3D" id="3.40.50.720">
    <property type="entry name" value="NAD(P)-binding Rossmann-like Domain"/>
    <property type="match status" value="1"/>
</dbReference>
<reference evidence="2 3" key="1">
    <citation type="submission" date="2019-05" db="EMBL/GenBank/DDBJ databases">
        <title>Another draft genome of Portunus trituberculatus and its Hox gene families provides insights of decapod evolution.</title>
        <authorList>
            <person name="Jeong J.-H."/>
            <person name="Song I."/>
            <person name="Kim S."/>
            <person name="Choi T."/>
            <person name="Kim D."/>
            <person name="Ryu S."/>
            <person name="Kim W."/>
        </authorList>
    </citation>
    <scope>NUCLEOTIDE SEQUENCE [LARGE SCALE GENOMIC DNA]</scope>
    <source>
        <tissue evidence="2">Muscle</tissue>
    </source>
</reference>
<protein>
    <submittedName>
        <fullName evidence="2">L-threonine 3-dehydrogenase</fullName>
    </submittedName>
</protein>
<evidence type="ECO:0000259" key="1">
    <source>
        <dbReference type="Pfam" id="PF00107"/>
    </source>
</evidence>
<dbReference type="EMBL" id="VSRR010000012">
    <property type="protein sequence ID" value="MPC07922.1"/>
    <property type="molecule type" value="Genomic_DNA"/>
</dbReference>
<dbReference type="Pfam" id="PF00107">
    <property type="entry name" value="ADH_zinc_N"/>
    <property type="match status" value="1"/>
</dbReference>
<dbReference type="InterPro" id="IPR013149">
    <property type="entry name" value="ADH-like_C"/>
</dbReference>
<evidence type="ECO:0000313" key="3">
    <source>
        <dbReference type="Proteomes" id="UP000324222"/>
    </source>
</evidence>
<feature type="domain" description="Alcohol dehydrogenase-like C-terminal" evidence="1">
    <location>
        <begin position="4"/>
        <end position="74"/>
    </location>
</feature>
<dbReference type="AlphaFoldDB" id="A0A5B7CE80"/>
<dbReference type="Proteomes" id="UP000324222">
    <property type="component" value="Unassembled WGS sequence"/>
</dbReference>